<dbReference type="AlphaFoldDB" id="A0AAV8XGN0"/>
<name>A0AAV8XGN0_9CUCU</name>
<evidence type="ECO:0000256" key="1">
    <source>
        <dbReference type="ARBA" id="ARBA00004141"/>
    </source>
</evidence>
<evidence type="ECO:0000256" key="11">
    <source>
        <dbReference type="ARBA" id="ARBA00023303"/>
    </source>
</evidence>
<gene>
    <name evidence="13" type="ORF">NQ314_011733</name>
</gene>
<keyword evidence="7" id="KW-0915">Sodium</keyword>
<evidence type="ECO:0000313" key="14">
    <source>
        <dbReference type="Proteomes" id="UP001162156"/>
    </source>
</evidence>
<dbReference type="Gene3D" id="2.60.470.10">
    <property type="entry name" value="Acid-sensing ion channels like domains"/>
    <property type="match status" value="1"/>
</dbReference>
<evidence type="ECO:0000256" key="12">
    <source>
        <dbReference type="RuleBase" id="RU000679"/>
    </source>
</evidence>
<dbReference type="EMBL" id="JANEYF010003277">
    <property type="protein sequence ID" value="KAJ8937749.1"/>
    <property type="molecule type" value="Genomic_DNA"/>
</dbReference>
<keyword evidence="3 12" id="KW-0813">Transport</keyword>
<keyword evidence="10 12" id="KW-0739">Sodium transport</keyword>
<keyword evidence="14" id="KW-1185">Reference proteome</keyword>
<evidence type="ECO:0000256" key="3">
    <source>
        <dbReference type="ARBA" id="ARBA00022448"/>
    </source>
</evidence>
<organism evidence="13 14">
    <name type="scientific">Rhamnusium bicolor</name>
    <dbReference type="NCBI Taxonomy" id="1586634"/>
    <lineage>
        <taxon>Eukaryota</taxon>
        <taxon>Metazoa</taxon>
        <taxon>Ecdysozoa</taxon>
        <taxon>Arthropoda</taxon>
        <taxon>Hexapoda</taxon>
        <taxon>Insecta</taxon>
        <taxon>Pterygota</taxon>
        <taxon>Neoptera</taxon>
        <taxon>Endopterygota</taxon>
        <taxon>Coleoptera</taxon>
        <taxon>Polyphaga</taxon>
        <taxon>Cucujiformia</taxon>
        <taxon>Chrysomeloidea</taxon>
        <taxon>Cerambycidae</taxon>
        <taxon>Lepturinae</taxon>
        <taxon>Rhagiini</taxon>
        <taxon>Rhamnusium</taxon>
    </lineage>
</organism>
<accession>A0AAV8XGN0</accession>
<keyword evidence="9" id="KW-0472">Membrane</keyword>
<evidence type="ECO:0000256" key="10">
    <source>
        <dbReference type="ARBA" id="ARBA00023201"/>
    </source>
</evidence>
<evidence type="ECO:0000256" key="9">
    <source>
        <dbReference type="ARBA" id="ARBA00023136"/>
    </source>
</evidence>
<protein>
    <submittedName>
        <fullName evidence="13">Uncharacterized protein</fullName>
    </submittedName>
</protein>
<comment type="similarity">
    <text evidence="2 12">Belongs to the amiloride-sensitive sodium channel (TC 1.A.6) family.</text>
</comment>
<evidence type="ECO:0000256" key="7">
    <source>
        <dbReference type="ARBA" id="ARBA00023053"/>
    </source>
</evidence>
<dbReference type="GO" id="GO:0005272">
    <property type="term" value="F:sodium channel activity"/>
    <property type="evidence" value="ECO:0007669"/>
    <property type="project" value="UniProtKB-KW"/>
</dbReference>
<keyword evidence="4 12" id="KW-0894">Sodium channel</keyword>
<evidence type="ECO:0000256" key="2">
    <source>
        <dbReference type="ARBA" id="ARBA00007193"/>
    </source>
</evidence>
<dbReference type="Proteomes" id="UP001162156">
    <property type="component" value="Unassembled WGS sequence"/>
</dbReference>
<keyword evidence="8 12" id="KW-0406">Ion transport</keyword>
<dbReference type="Pfam" id="PF00858">
    <property type="entry name" value="ASC"/>
    <property type="match status" value="1"/>
</dbReference>
<dbReference type="InterPro" id="IPR001873">
    <property type="entry name" value="ENaC"/>
</dbReference>
<dbReference type="GO" id="GO:0016020">
    <property type="term" value="C:membrane"/>
    <property type="evidence" value="ECO:0007669"/>
    <property type="project" value="UniProtKB-SubCell"/>
</dbReference>
<keyword evidence="6" id="KW-1133">Transmembrane helix</keyword>
<proteinExistence type="inferred from homology"/>
<comment type="caution">
    <text evidence="13">The sequence shown here is derived from an EMBL/GenBank/DDBJ whole genome shotgun (WGS) entry which is preliminary data.</text>
</comment>
<comment type="subcellular location">
    <subcellularLocation>
        <location evidence="1">Membrane</location>
        <topology evidence="1">Multi-pass membrane protein</topology>
    </subcellularLocation>
</comment>
<evidence type="ECO:0000256" key="8">
    <source>
        <dbReference type="ARBA" id="ARBA00023065"/>
    </source>
</evidence>
<evidence type="ECO:0000256" key="5">
    <source>
        <dbReference type="ARBA" id="ARBA00022692"/>
    </source>
</evidence>
<evidence type="ECO:0000256" key="6">
    <source>
        <dbReference type="ARBA" id="ARBA00022989"/>
    </source>
</evidence>
<evidence type="ECO:0000313" key="13">
    <source>
        <dbReference type="EMBL" id="KAJ8937749.1"/>
    </source>
</evidence>
<reference evidence="13" key="1">
    <citation type="journal article" date="2023" name="Insect Mol. Biol.">
        <title>Genome sequencing provides insights into the evolution of gene families encoding plant cell wall-degrading enzymes in longhorned beetles.</title>
        <authorList>
            <person name="Shin N.R."/>
            <person name="Okamura Y."/>
            <person name="Kirsch R."/>
            <person name="Pauchet Y."/>
        </authorList>
    </citation>
    <scope>NUCLEOTIDE SEQUENCE</scope>
    <source>
        <strain evidence="13">RBIC_L_NR</strain>
    </source>
</reference>
<sequence length="111" mass="12721">MKKLNTLQTVLEKNNYYNMTSVMDAISPRCDEMLVYCLWNKDKISCQNSFKKSLSSDGFCCSFNYQLGKKYPTLYSPYSGLSTSLRVLLNPILQSVHYTPMYQAGFKVING</sequence>
<keyword evidence="11 12" id="KW-0407">Ion channel</keyword>
<keyword evidence="5 12" id="KW-0812">Transmembrane</keyword>
<evidence type="ECO:0000256" key="4">
    <source>
        <dbReference type="ARBA" id="ARBA00022461"/>
    </source>
</evidence>